<dbReference type="PANTHER" id="PTHR31435">
    <property type="entry name" value="PROTEIN NATD1"/>
    <property type="match status" value="1"/>
</dbReference>
<dbReference type="OrthoDB" id="9793389at2"/>
<dbReference type="InterPro" id="IPR000182">
    <property type="entry name" value="GNAT_dom"/>
</dbReference>
<dbReference type="STRING" id="1423813.FC26_GL000506"/>
<comment type="caution">
    <text evidence="3">The sequence shown here is derived from an EMBL/GenBank/DDBJ whole genome shotgun (WGS) entry which is preliminary data.</text>
</comment>
<evidence type="ECO:0000259" key="1">
    <source>
        <dbReference type="PROSITE" id="PS51186"/>
    </source>
</evidence>
<dbReference type="PANTHER" id="PTHR31435:SF10">
    <property type="entry name" value="BSR4717 PROTEIN"/>
    <property type="match status" value="1"/>
</dbReference>
<dbReference type="InterPro" id="IPR016181">
    <property type="entry name" value="Acyl_CoA_acyltransferase"/>
</dbReference>
<dbReference type="SUPFAM" id="SSF55729">
    <property type="entry name" value="Acyl-CoA N-acyltransferases (Nat)"/>
    <property type="match status" value="1"/>
</dbReference>
<dbReference type="InterPro" id="IPR045057">
    <property type="entry name" value="Gcn5-rel_NAT"/>
</dbReference>
<protein>
    <submittedName>
        <fullName evidence="3">Uncharacterized protein</fullName>
    </submittedName>
</protein>
<dbReference type="AlphaFoldDB" id="A0A0R2A1Z4"/>
<dbReference type="PROSITE" id="PS51186">
    <property type="entry name" value="GNAT"/>
    <property type="match status" value="1"/>
</dbReference>
<dbReference type="InterPro" id="IPR031165">
    <property type="entry name" value="GNAT_YJDJ"/>
</dbReference>
<evidence type="ECO:0000313" key="4">
    <source>
        <dbReference type="Proteomes" id="UP000051733"/>
    </source>
</evidence>
<name>A0A0R2A1Z4_9LACO</name>
<evidence type="ECO:0000313" key="3">
    <source>
        <dbReference type="EMBL" id="KRM60418.1"/>
    </source>
</evidence>
<dbReference type="Proteomes" id="UP000051733">
    <property type="component" value="Unassembled WGS sequence"/>
</dbReference>
<dbReference type="PROSITE" id="PS51729">
    <property type="entry name" value="GNAT_YJDJ"/>
    <property type="match status" value="1"/>
</dbReference>
<reference evidence="3 4" key="1">
    <citation type="journal article" date="2015" name="Genome Announc.">
        <title>Expanding the biotechnology potential of lactobacilli through comparative genomics of 213 strains and associated genera.</title>
        <authorList>
            <person name="Sun Z."/>
            <person name="Harris H.M."/>
            <person name="McCann A."/>
            <person name="Guo C."/>
            <person name="Argimon S."/>
            <person name="Zhang W."/>
            <person name="Yang X."/>
            <person name="Jeffery I.B."/>
            <person name="Cooney J.C."/>
            <person name="Kagawa T.F."/>
            <person name="Liu W."/>
            <person name="Song Y."/>
            <person name="Salvetti E."/>
            <person name="Wrobel A."/>
            <person name="Rasinkangas P."/>
            <person name="Parkhill J."/>
            <person name="Rea M.C."/>
            <person name="O'Sullivan O."/>
            <person name="Ritari J."/>
            <person name="Douillard F.P."/>
            <person name="Paul Ross R."/>
            <person name="Yang R."/>
            <person name="Briner A.E."/>
            <person name="Felis G.E."/>
            <person name="de Vos W.M."/>
            <person name="Barrangou R."/>
            <person name="Klaenhammer T.R."/>
            <person name="Caufield P.W."/>
            <person name="Cui Y."/>
            <person name="Zhang H."/>
            <person name="O'Toole P.W."/>
        </authorList>
    </citation>
    <scope>NUCLEOTIDE SEQUENCE [LARGE SCALE GENOMIC DNA]</scope>
    <source>
        <strain evidence="3 4">DSM 20634</strain>
    </source>
</reference>
<accession>A0A0R2A1Z4</accession>
<dbReference type="EMBL" id="AYYY01000063">
    <property type="protein sequence ID" value="KRM60418.1"/>
    <property type="molecule type" value="Genomic_DNA"/>
</dbReference>
<dbReference type="GO" id="GO:0016747">
    <property type="term" value="F:acyltransferase activity, transferring groups other than amino-acyl groups"/>
    <property type="evidence" value="ECO:0007669"/>
    <property type="project" value="InterPro"/>
</dbReference>
<dbReference type="PATRIC" id="fig|1423813.3.peg.516"/>
<gene>
    <name evidence="3" type="ORF">FC26_GL000506</name>
</gene>
<keyword evidence="4" id="KW-1185">Reference proteome</keyword>
<feature type="domain" description="N-acetyltransferase" evidence="2">
    <location>
        <begin position="2"/>
        <end position="92"/>
    </location>
</feature>
<feature type="domain" description="N-acetyltransferase" evidence="1">
    <location>
        <begin position="1"/>
        <end position="93"/>
    </location>
</feature>
<dbReference type="Gene3D" id="3.40.630.30">
    <property type="match status" value="1"/>
</dbReference>
<sequence length="93" mass="10716">MNFQHENNRIYTTDQDGTLLGEIVFPNVPDVADTVVVERTFVNPIMRGQGLAAQLVEQFYQYAKQQGLHVQLLCPYAKKAFDQNPDYQQLLDR</sequence>
<evidence type="ECO:0000259" key="2">
    <source>
        <dbReference type="PROSITE" id="PS51729"/>
    </source>
</evidence>
<dbReference type="CDD" id="cd04301">
    <property type="entry name" value="NAT_SF"/>
    <property type="match status" value="1"/>
</dbReference>
<dbReference type="Pfam" id="PF14542">
    <property type="entry name" value="Acetyltransf_CG"/>
    <property type="match status" value="1"/>
</dbReference>
<proteinExistence type="predicted"/>
<organism evidence="3 4">
    <name type="scientific">Paucilactobacillus vaccinostercus DSM 20634</name>
    <dbReference type="NCBI Taxonomy" id="1423813"/>
    <lineage>
        <taxon>Bacteria</taxon>
        <taxon>Bacillati</taxon>
        <taxon>Bacillota</taxon>
        <taxon>Bacilli</taxon>
        <taxon>Lactobacillales</taxon>
        <taxon>Lactobacillaceae</taxon>
        <taxon>Paucilactobacillus</taxon>
    </lineage>
</organism>